<dbReference type="AlphaFoldDB" id="A0A838L6V3"/>
<evidence type="ECO:0000256" key="1">
    <source>
        <dbReference type="ARBA" id="ARBA00004141"/>
    </source>
</evidence>
<evidence type="ECO:0000259" key="9">
    <source>
        <dbReference type="Pfam" id="PF00535"/>
    </source>
</evidence>
<evidence type="ECO:0000256" key="3">
    <source>
        <dbReference type="ARBA" id="ARBA00022676"/>
    </source>
</evidence>
<keyword evidence="4 11" id="KW-0808">Transferase</keyword>
<name>A0A838L6V3_9SPHN</name>
<comment type="similarity">
    <text evidence="2">Belongs to the glycosyltransferase 2 family.</text>
</comment>
<dbReference type="Proteomes" id="UP000570166">
    <property type="component" value="Unassembled WGS sequence"/>
</dbReference>
<dbReference type="Gene3D" id="3.90.550.10">
    <property type="entry name" value="Spore Coat Polysaccharide Biosynthesis Protein SpsA, Chain A"/>
    <property type="match status" value="1"/>
</dbReference>
<evidence type="ECO:0000256" key="5">
    <source>
        <dbReference type="ARBA" id="ARBA00022692"/>
    </source>
</evidence>
<accession>A0A838L6V3</accession>
<feature type="domain" description="GtrA/DPMS transmembrane" evidence="10">
    <location>
        <begin position="243"/>
        <end position="361"/>
    </location>
</feature>
<keyword evidence="3" id="KW-0328">Glycosyltransferase</keyword>
<evidence type="ECO:0000256" key="7">
    <source>
        <dbReference type="ARBA" id="ARBA00023136"/>
    </source>
</evidence>
<dbReference type="GO" id="GO:0009247">
    <property type="term" value="P:glycolipid biosynthetic process"/>
    <property type="evidence" value="ECO:0007669"/>
    <property type="project" value="TreeGrafter"/>
</dbReference>
<organism evidence="11 12">
    <name type="scientific">Sphingomonas chungangi</name>
    <dbReference type="NCBI Taxonomy" id="2683589"/>
    <lineage>
        <taxon>Bacteria</taxon>
        <taxon>Pseudomonadati</taxon>
        <taxon>Pseudomonadota</taxon>
        <taxon>Alphaproteobacteria</taxon>
        <taxon>Sphingomonadales</taxon>
        <taxon>Sphingomonadaceae</taxon>
        <taxon>Sphingomonas</taxon>
    </lineage>
</organism>
<comment type="caution">
    <text evidence="11">The sequence shown here is derived from an EMBL/GenBank/DDBJ whole genome shotgun (WGS) entry which is preliminary data.</text>
</comment>
<dbReference type="PANTHER" id="PTHR43398:SF1">
    <property type="entry name" value="DOLICHOL-PHOSPHATE MANNOSYLTRANSFERASE SUBUNIT 1"/>
    <property type="match status" value="1"/>
</dbReference>
<dbReference type="CDD" id="cd06442">
    <property type="entry name" value="DPM1_like"/>
    <property type="match status" value="1"/>
</dbReference>
<proteinExistence type="inferred from homology"/>
<feature type="transmembrane region" description="Helical" evidence="8">
    <location>
        <begin position="240"/>
        <end position="262"/>
    </location>
</feature>
<comment type="subcellular location">
    <subcellularLocation>
        <location evidence="1">Membrane</location>
        <topology evidence="1">Multi-pass membrane protein</topology>
    </subcellularLocation>
</comment>
<feature type="transmembrane region" description="Helical" evidence="8">
    <location>
        <begin position="268"/>
        <end position="287"/>
    </location>
</feature>
<evidence type="ECO:0000256" key="8">
    <source>
        <dbReference type="SAM" id="Phobius"/>
    </source>
</evidence>
<evidence type="ECO:0000256" key="4">
    <source>
        <dbReference type="ARBA" id="ARBA00022679"/>
    </source>
</evidence>
<dbReference type="GO" id="GO:0004582">
    <property type="term" value="F:dolichyl-phosphate beta-D-mannosyltransferase activity"/>
    <property type="evidence" value="ECO:0007669"/>
    <property type="project" value="InterPro"/>
</dbReference>
<dbReference type="GO" id="GO:0016020">
    <property type="term" value="C:membrane"/>
    <property type="evidence" value="ECO:0007669"/>
    <property type="project" value="UniProtKB-SubCell"/>
</dbReference>
<reference evidence="11 12" key="1">
    <citation type="submission" date="2020-07" db="EMBL/GenBank/DDBJ databases">
        <authorList>
            <person name="Sun Q."/>
        </authorList>
    </citation>
    <scope>NUCLEOTIDE SEQUENCE [LARGE SCALE GENOMIC DNA]</scope>
    <source>
        <strain evidence="11 12">CGMCC 1.13654</strain>
    </source>
</reference>
<dbReference type="PANTHER" id="PTHR43398">
    <property type="entry name" value="DOLICHOL-PHOSPHATE MANNOSYLTRANSFERASE SUBUNIT 1"/>
    <property type="match status" value="1"/>
</dbReference>
<evidence type="ECO:0000259" key="10">
    <source>
        <dbReference type="Pfam" id="PF04138"/>
    </source>
</evidence>
<evidence type="ECO:0000313" key="11">
    <source>
        <dbReference type="EMBL" id="MBA2934670.1"/>
    </source>
</evidence>
<dbReference type="Pfam" id="PF00535">
    <property type="entry name" value="Glycos_transf_2"/>
    <property type="match status" value="1"/>
</dbReference>
<dbReference type="InterPro" id="IPR001173">
    <property type="entry name" value="Glyco_trans_2-like"/>
</dbReference>
<feature type="transmembrane region" description="Helical" evidence="8">
    <location>
        <begin position="308"/>
        <end position="329"/>
    </location>
</feature>
<dbReference type="SUPFAM" id="SSF53448">
    <property type="entry name" value="Nucleotide-diphospho-sugar transferases"/>
    <property type="match status" value="1"/>
</dbReference>
<dbReference type="EMBL" id="JACEIB010000007">
    <property type="protein sequence ID" value="MBA2934670.1"/>
    <property type="molecule type" value="Genomic_DNA"/>
</dbReference>
<dbReference type="InterPro" id="IPR029044">
    <property type="entry name" value="Nucleotide-diphossugar_trans"/>
</dbReference>
<keyword evidence="6 8" id="KW-1133">Transmembrane helix</keyword>
<gene>
    <name evidence="11" type="ORF">HZF05_11245</name>
</gene>
<dbReference type="GO" id="GO:0000271">
    <property type="term" value="P:polysaccharide biosynthetic process"/>
    <property type="evidence" value="ECO:0007669"/>
    <property type="project" value="InterPro"/>
</dbReference>
<keyword evidence="12" id="KW-1185">Reference proteome</keyword>
<protein>
    <submittedName>
        <fullName evidence="11">Glycosyltransferase family 2 protein</fullName>
    </submittedName>
</protein>
<dbReference type="Pfam" id="PF04138">
    <property type="entry name" value="GtrA_DPMS_TM"/>
    <property type="match status" value="1"/>
</dbReference>
<evidence type="ECO:0000313" key="12">
    <source>
        <dbReference type="Proteomes" id="UP000570166"/>
    </source>
</evidence>
<evidence type="ECO:0000256" key="6">
    <source>
        <dbReference type="ARBA" id="ARBA00022989"/>
    </source>
</evidence>
<evidence type="ECO:0000256" key="2">
    <source>
        <dbReference type="ARBA" id="ARBA00006739"/>
    </source>
</evidence>
<sequence>MTTPSLSIIIPTFNERDNVGPLYDALCVVPMGLDFEMVFVDDDSTDGTRDRLAEIARHDMRVRVIHRIGRRGLATAVTEGMLSTTTPYLAVIDADMQHDERVLPAMIAKLRKGGTDLVVGSRYHEGGSIGEWDKQRARVSALATKLAGLITHSDLSDPMSGFFAITREAFDGAVRDLSGQGYKILLDICASSKTPLRTQELPYRFRTRQAGESKLDALIVWEYLLLLIDKTIGHVVPARFVSFMAIGALGVLVHMSVLAMIMETARPSFAWAQAIAAGVAMVFNFFVNNVLTYRDRRLKGAAALAKGLASFVAVCSFGAVANVGIANFLFADYRYGWWLAGFAGVLVGAVWNYAASSLVTWRAR</sequence>
<dbReference type="InterPro" id="IPR039528">
    <property type="entry name" value="DPM1-like"/>
</dbReference>
<keyword evidence="5 8" id="KW-0812">Transmembrane</keyword>
<dbReference type="InterPro" id="IPR007267">
    <property type="entry name" value="GtrA_DPMS_TM"/>
</dbReference>
<keyword evidence="7 8" id="KW-0472">Membrane</keyword>
<dbReference type="RefSeq" id="WP_160366461.1">
    <property type="nucleotide sequence ID" value="NZ_JACEIB010000007.1"/>
</dbReference>
<feature type="domain" description="Glycosyltransferase 2-like" evidence="9">
    <location>
        <begin position="7"/>
        <end position="170"/>
    </location>
</feature>
<feature type="transmembrane region" description="Helical" evidence="8">
    <location>
        <begin position="335"/>
        <end position="354"/>
    </location>
</feature>